<evidence type="ECO:0000313" key="4">
    <source>
        <dbReference type="EMBL" id="PKI83837.1"/>
    </source>
</evidence>
<dbReference type="PANTHER" id="PTHR16301">
    <property type="entry name" value="IMPACT-RELATED"/>
    <property type="match status" value="1"/>
</dbReference>
<comment type="similarity">
    <text evidence="1">Belongs to the IMPACT family.</text>
</comment>
<dbReference type="InterPro" id="IPR023582">
    <property type="entry name" value="Impact"/>
</dbReference>
<evidence type="ECO:0000313" key="5">
    <source>
        <dbReference type="Proteomes" id="UP000232875"/>
    </source>
</evidence>
<feature type="compositionally biased region" description="Basic and acidic residues" evidence="2">
    <location>
        <begin position="1"/>
        <end position="12"/>
    </location>
</feature>
<sequence length="276" mass="30314">MVRARREEHGAKESISSSLPLKRSASPDDGARKNPSKISLSMWLASAGESTDPGQLPPPVTCAAARLEDRDSVFIGYVYPITSASPTAISARLENLKHTVHPAIPPATLPPPFQHASAQRRVSTHDIYAYRVLQLKRGRSGLGGPDDFGIEQGTEDDGESWGAEKVMRVIRELGASDVMVVVSRWYGGVLLGPVRFEHIQNVTRAALQHFLALEKLAHLRAKLQDMDRTIFTARHPGTKMNNVQEYPTLTLENAQRLLLARTKTLEVLEKRGAGSV</sequence>
<dbReference type="AlphaFoldDB" id="A0A2N1JBB6"/>
<dbReference type="Proteomes" id="UP000232875">
    <property type="component" value="Unassembled WGS sequence"/>
</dbReference>
<dbReference type="GO" id="GO:0006446">
    <property type="term" value="P:regulation of translational initiation"/>
    <property type="evidence" value="ECO:0007669"/>
    <property type="project" value="TreeGrafter"/>
</dbReference>
<dbReference type="SUPFAM" id="SSF54211">
    <property type="entry name" value="Ribosomal protein S5 domain 2-like"/>
    <property type="match status" value="1"/>
</dbReference>
<evidence type="ECO:0000259" key="3">
    <source>
        <dbReference type="Pfam" id="PF01205"/>
    </source>
</evidence>
<dbReference type="Gene3D" id="3.30.230.30">
    <property type="entry name" value="Impact, N-terminal domain"/>
    <property type="match status" value="1"/>
</dbReference>
<dbReference type="InterPro" id="IPR036956">
    <property type="entry name" value="Impact_N_sf"/>
</dbReference>
<organism evidence="4 5">
    <name type="scientific">Malassezia vespertilionis</name>
    <dbReference type="NCBI Taxonomy" id="2020962"/>
    <lineage>
        <taxon>Eukaryota</taxon>
        <taxon>Fungi</taxon>
        <taxon>Dikarya</taxon>
        <taxon>Basidiomycota</taxon>
        <taxon>Ustilaginomycotina</taxon>
        <taxon>Malasseziomycetes</taxon>
        <taxon>Malasseziales</taxon>
        <taxon>Malasseziaceae</taxon>
        <taxon>Malassezia</taxon>
    </lineage>
</organism>
<feature type="region of interest" description="Disordered" evidence="2">
    <location>
        <begin position="1"/>
        <end position="36"/>
    </location>
</feature>
<keyword evidence="5" id="KW-1185">Reference proteome</keyword>
<name>A0A2N1JBB6_9BASI</name>
<feature type="domain" description="Impact N-terminal" evidence="3">
    <location>
        <begin position="71"/>
        <end position="207"/>
    </location>
</feature>
<dbReference type="InterPro" id="IPR001498">
    <property type="entry name" value="Impact_N"/>
</dbReference>
<dbReference type="InterPro" id="IPR020568">
    <property type="entry name" value="Ribosomal_Su5_D2-typ_SF"/>
</dbReference>
<dbReference type="GO" id="GO:0005737">
    <property type="term" value="C:cytoplasm"/>
    <property type="evidence" value="ECO:0007669"/>
    <property type="project" value="TreeGrafter"/>
</dbReference>
<proteinExistence type="inferred from homology"/>
<dbReference type="EMBL" id="KZ454990">
    <property type="protein sequence ID" value="PKI83837.1"/>
    <property type="molecule type" value="Genomic_DNA"/>
</dbReference>
<dbReference type="OrthoDB" id="69641at2759"/>
<evidence type="ECO:0000256" key="1">
    <source>
        <dbReference type="ARBA" id="ARBA00007665"/>
    </source>
</evidence>
<reference evidence="4 5" key="1">
    <citation type="submission" date="2017-10" db="EMBL/GenBank/DDBJ databases">
        <title>A novel species of cold-tolerant Malassezia isolated from bats.</title>
        <authorList>
            <person name="Lorch J.M."/>
            <person name="Palmer J.M."/>
            <person name="Vanderwolf K.J."/>
            <person name="Schmidt K.Z."/>
            <person name="Verant M.L."/>
            <person name="Weller T.J."/>
            <person name="Blehert D.S."/>
        </authorList>
    </citation>
    <scope>NUCLEOTIDE SEQUENCE [LARGE SCALE GENOMIC DNA]</scope>
    <source>
        <strain evidence="4 5">NWHC:44797-103</strain>
    </source>
</reference>
<dbReference type="STRING" id="2020962.A0A2N1JBB6"/>
<accession>A0A2N1JBB6</accession>
<dbReference type="PANTHER" id="PTHR16301:SF25">
    <property type="entry name" value="PROTEIN IMPACT"/>
    <property type="match status" value="1"/>
</dbReference>
<dbReference type="GO" id="GO:0140469">
    <property type="term" value="P:GCN2-mediated signaling"/>
    <property type="evidence" value="ECO:0007669"/>
    <property type="project" value="TreeGrafter"/>
</dbReference>
<gene>
    <name evidence="4" type="ORF">MVES_002222</name>
</gene>
<protein>
    <recommendedName>
        <fullName evidence="3">Impact N-terminal domain-containing protein</fullName>
    </recommendedName>
</protein>
<evidence type="ECO:0000256" key="2">
    <source>
        <dbReference type="SAM" id="MobiDB-lite"/>
    </source>
</evidence>
<dbReference type="Pfam" id="PF01205">
    <property type="entry name" value="Impact_N"/>
    <property type="match status" value="1"/>
</dbReference>